<organism evidence="3 4">
    <name type="scientific">Lophiotrema nucula</name>
    <dbReference type="NCBI Taxonomy" id="690887"/>
    <lineage>
        <taxon>Eukaryota</taxon>
        <taxon>Fungi</taxon>
        <taxon>Dikarya</taxon>
        <taxon>Ascomycota</taxon>
        <taxon>Pezizomycotina</taxon>
        <taxon>Dothideomycetes</taxon>
        <taxon>Pleosporomycetidae</taxon>
        <taxon>Pleosporales</taxon>
        <taxon>Lophiotremataceae</taxon>
        <taxon>Lophiotrema</taxon>
    </lineage>
</organism>
<evidence type="ECO:0000256" key="1">
    <source>
        <dbReference type="SAM" id="Coils"/>
    </source>
</evidence>
<keyword evidence="1" id="KW-0175">Coiled coil</keyword>
<evidence type="ECO:0000256" key="2">
    <source>
        <dbReference type="SAM" id="MobiDB-lite"/>
    </source>
</evidence>
<feature type="region of interest" description="Disordered" evidence="2">
    <location>
        <begin position="1"/>
        <end position="22"/>
    </location>
</feature>
<dbReference type="EMBL" id="ML977355">
    <property type="protein sequence ID" value="KAF2107258.1"/>
    <property type="molecule type" value="Genomic_DNA"/>
</dbReference>
<accession>A0A6A5YM70</accession>
<feature type="coiled-coil region" evidence="1">
    <location>
        <begin position="27"/>
        <end position="61"/>
    </location>
</feature>
<evidence type="ECO:0000313" key="3">
    <source>
        <dbReference type="EMBL" id="KAF2107258.1"/>
    </source>
</evidence>
<proteinExistence type="predicted"/>
<name>A0A6A5YM70_9PLEO</name>
<gene>
    <name evidence="3" type="ORF">BDV96DRAFT_303100</name>
</gene>
<reference evidence="3" key="1">
    <citation type="journal article" date="2020" name="Stud. Mycol.">
        <title>101 Dothideomycetes genomes: a test case for predicting lifestyles and emergence of pathogens.</title>
        <authorList>
            <person name="Haridas S."/>
            <person name="Albert R."/>
            <person name="Binder M."/>
            <person name="Bloem J."/>
            <person name="Labutti K."/>
            <person name="Salamov A."/>
            <person name="Andreopoulos B."/>
            <person name="Baker S."/>
            <person name="Barry K."/>
            <person name="Bills G."/>
            <person name="Bluhm B."/>
            <person name="Cannon C."/>
            <person name="Castanera R."/>
            <person name="Culley D."/>
            <person name="Daum C."/>
            <person name="Ezra D."/>
            <person name="Gonzalez J."/>
            <person name="Henrissat B."/>
            <person name="Kuo A."/>
            <person name="Liang C."/>
            <person name="Lipzen A."/>
            <person name="Lutzoni F."/>
            <person name="Magnuson J."/>
            <person name="Mondo S."/>
            <person name="Nolan M."/>
            <person name="Ohm R."/>
            <person name="Pangilinan J."/>
            <person name="Park H.-J."/>
            <person name="Ramirez L."/>
            <person name="Alfaro M."/>
            <person name="Sun H."/>
            <person name="Tritt A."/>
            <person name="Yoshinaga Y."/>
            <person name="Zwiers L.-H."/>
            <person name="Turgeon B."/>
            <person name="Goodwin S."/>
            <person name="Spatafora J."/>
            <person name="Crous P."/>
            <person name="Grigoriev I."/>
        </authorList>
    </citation>
    <scope>NUCLEOTIDE SEQUENCE</scope>
    <source>
        <strain evidence="3">CBS 627.86</strain>
    </source>
</reference>
<protein>
    <submittedName>
        <fullName evidence="3">Uncharacterized protein</fullName>
    </submittedName>
</protein>
<dbReference type="Proteomes" id="UP000799770">
    <property type="component" value="Unassembled WGS sequence"/>
</dbReference>
<evidence type="ECO:0000313" key="4">
    <source>
        <dbReference type="Proteomes" id="UP000799770"/>
    </source>
</evidence>
<dbReference type="OrthoDB" id="3763466at2759"/>
<sequence length="305" mass="35305">MKRTASPVARDEVASSSKKLRGIQSEEKRIVEDVNDLTAQIAALEQERRRKFDELQKQTAKFTEEAATYSQISTRHAVGDMRTKLPREIRDMIYHHLWDWSAIYAFAGLEKLTYNKCPGGECHCLRGIKIPRYLDPDFFGPDGAIEAAEALFRKLPWTTGLVRADDIKHILTNDPFHIGFSPLNAVRQLTVRFSLDRCARKERGTSREVRFYEKDLLSLQVLPEPERTAKWLQTYFEEDPAGKITRYRMCNMYMYCLGRLPFSPKNPPLPGLWEFVNEVKRVFPQTGSGMRYRIKHKSPAVTSRT</sequence>
<keyword evidence="4" id="KW-1185">Reference proteome</keyword>
<dbReference type="AlphaFoldDB" id="A0A6A5YM70"/>